<dbReference type="Proteomes" id="UP001523216">
    <property type="component" value="Unassembled WGS sequence"/>
</dbReference>
<evidence type="ECO:0000256" key="1">
    <source>
        <dbReference type="ARBA" id="ARBA00004127"/>
    </source>
</evidence>
<feature type="domain" description="DUF202" evidence="7">
    <location>
        <begin position="21"/>
        <end position="82"/>
    </location>
</feature>
<dbReference type="EMBL" id="JAMQOL010000005">
    <property type="protein sequence ID" value="MCM4076766.1"/>
    <property type="molecule type" value="Genomic_DNA"/>
</dbReference>
<name>A0ABT0XSL3_9ACTN</name>
<dbReference type="InterPro" id="IPR003807">
    <property type="entry name" value="DUF202"/>
</dbReference>
<comment type="caution">
    <text evidence="8">The sequence shown here is derived from an EMBL/GenBank/DDBJ whole genome shotgun (WGS) entry which is preliminary data.</text>
</comment>
<dbReference type="Pfam" id="PF02656">
    <property type="entry name" value="DUF202"/>
    <property type="match status" value="1"/>
</dbReference>
<evidence type="ECO:0000313" key="8">
    <source>
        <dbReference type="EMBL" id="MCM4076766.1"/>
    </source>
</evidence>
<evidence type="ECO:0000256" key="2">
    <source>
        <dbReference type="ARBA" id="ARBA00022692"/>
    </source>
</evidence>
<keyword evidence="4 6" id="KW-0472">Membrane</keyword>
<feature type="region of interest" description="Disordered" evidence="5">
    <location>
        <begin position="1"/>
        <end position="24"/>
    </location>
</feature>
<accession>A0ABT0XSL3</accession>
<keyword evidence="2 6" id="KW-0812">Transmembrane</keyword>
<feature type="transmembrane region" description="Helical" evidence="6">
    <location>
        <begin position="97"/>
        <end position="114"/>
    </location>
</feature>
<reference evidence="8 9" key="1">
    <citation type="submission" date="2022-06" db="EMBL/GenBank/DDBJ databases">
        <title>Actinoplanes abujensis sp. nov., isolated from Nigerian arid soil.</title>
        <authorList>
            <person name="Ding P."/>
        </authorList>
    </citation>
    <scope>NUCLEOTIDE SEQUENCE [LARGE SCALE GENOMIC DNA]</scope>
    <source>
        <strain evidence="9">TRM88002</strain>
    </source>
</reference>
<evidence type="ECO:0000256" key="6">
    <source>
        <dbReference type="SAM" id="Phobius"/>
    </source>
</evidence>
<evidence type="ECO:0000256" key="4">
    <source>
        <dbReference type="ARBA" id="ARBA00023136"/>
    </source>
</evidence>
<feature type="transmembrane region" description="Helical" evidence="6">
    <location>
        <begin position="56"/>
        <end position="77"/>
    </location>
</feature>
<dbReference type="RefSeq" id="WP_251796648.1">
    <property type="nucleotide sequence ID" value="NZ_JAMQOL010000005.1"/>
</dbReference>
<proteinExistence type="predicted"/>
<protein>
    <submittedName>
        <fullName evidence="8">DUF202 domain-containing protein</fullName>
    </submittedName>
</protein>
<keyword evidence="3 6" id="KW-1133">Transmembrane helix</keyword>
<evidence type="ECO:0000256" key="3">
    <source>
        <dbReference type="ARBA" id="ARBA00022989"/>
    </source>
</evidence>
<keyword evidence="9" id="KW-1185">Reference proteome</keyword>
<gene>
    <name evidence="8" type="ORF">LXN57_04200</name>
</gene>
<comment type="subcellular location">
    <subcellularLocation>
        <location evidence="1">Endomembrane system</location>
        <topology evidence="1">Multi-pass membrane protein</topology>
    </subcellularLocation>
</comment>
<evidence type="ECO:0000256" key="5">
    <source>
        <dbReference type="SAM" id="MobiDB-lite"/>
    </source>
</evidence>
<organism evidence="8 9">
    <name type="scientific">Paractinoplanes hotanensis</name>
    <dbReference type="NCBI Taxonomy" id="2906497"/>
    <lineage>
        <taxon>Bacteria</taxon>
        <taxon>Bacillati</taxon>
        <taxon>Actinomycetota</taxon>
        <taxon>Actinomycetes</taxon>
        <taxon>Micromonosporales</taxon>
        <taxon>Micromonosporaceae</taxon>
        <taxon>Paractinoplanes</taxon>
    </lineage>
</organism>
<sequence length="115" mass="12152">MSDRPGSEAGGSSEEWTPDHGASAERTRFAWRRTALSAAVVGLLAARPAFHPDAGVPQWTTAALSGLGWSALVAIAYRRARALRQRPPHPGRRTIPAYALITVALAALAGLVVML</sequence>
<evidence type="ECO:0000259" key="7">
    <source>
        <dbReference type="Pfam" id="PF02656"/>
    </source>
</evidence>
<evidence type="ECO:0000313" key="9">
    <source>
        <dbReference type="Proteomes" id="UP001523216"/>
    </source>
</evidence>